<dbReference type="Pfam" id="PF05638">
    <property type="entry name" value="T6SS_HCP"/>
    <property type="match status" value="1"/>
</dbReference>
<dbReference type="SUPFAM" id="SSF141452">
    <property type="entry name" value="Hcp1-like"/>
    <property type="match status" value="1"/>
</dbReference>
<reference evidence="1" key="1">
    <citation type="submission" date="2018-06" db="EMBL/GenBank/DDBJ databases">
        <authorList>
            <person name="Zhirakovskaya E."/>
        </authorList>
    </citation>
    <scope>NUCLEOTIDE SEQUENCE</scope>
</reference>
<accession>A0A3B0W7V1</accession>
<dbReference type="AlphaFoldDB" id="A0A3B0W7V1"/>
<dbReference type="InterPro" id="IPR036624">
    <property type="entry name" value="Hcp1-lik_sf"/>
</dbReference>
<name>A0A3B0W7V1_9ZZZZ</name>
<dbReference type="PANTHER" id="PTHR36152:SF1">
    <property type="entry name" value="UBIQUITIN-LIKE DOMAIN-CONTAINING PROTEIN"/>
    <property type="match status" value="1"/>
</dbReference>
<organism evidence="1">
    <name type="scientific">hydrothermal vent metagenome</name>
    <dbReference type="NCBI Taxonomy" id="652676"/>
    <lineage>
        <taxon>unclassified sequences</taxon>
        <taxon>metagenomes</taxon>
        <taxon>ecological metagenomes</taxon>
    </lineage>
</organism>
<gene>
    <name evidence="1" type="ORF">MNBD_GAMMA03-1719</name>
</gene>
<evidence type="ECO:0000313" key="1">
    <source>
        <dbReference type="EMBL" id="VAW45399.1"/>
    </source>
</evidence>
<dbReference type="Gene3D" id="2.30.110.20">
    <property type="entry name" value="Hcp1-like"/>
    <property type="match status" value="1"/>
</dbReference>
<dbReference type="InterPro" id="IPR008514">
    <property type="entry name" value="T6SS_Hcp"/>
</dbReference>
<sequence length="162" mass="17548">MSIFVKYDGIKGEASDSGHKDWMDVESISWGVGRQITSSTSTQGDRESSNAVITDLVINRFMDSATPKLFIESCCGTGKDVIIHLSKTGKGSGTDVFMEYTLKNALISSYNVSADTNDTSRPMEAILISFVDVEVKYTPYDEDGNASASMAVGFDTATNVKR</sequence>
<proteinExistence type="predicted"/>
<dbReference type="PANTHER" id="PTHR36152">
    <property type="entry name" value="CYTOPLASMIC PROTEIN-RELATED"/>
    <property type="match status" value="1"/>
</dbReference>
<dbReference type="InterPro" id="IPR053165">
    <property type="entry name" value="HSI-I_assembly_Hcp1"/>
</dbReference>
<protein>
    <submittedName>
        <fullName evidence="1">Cytoplasmic protein USSDB7A</fullName>
    </submittedName>
</protein>
<dbReference type="EMBL" id="UOFC01000056">
    <property type="protein sequence ID" value="VAW45399.1"/>
    <property type="molecule type" value="Genomic_DNA"/>
</dbReference>